<feature type="repeat" description="PPR" evidence="7">
    <location>
        <begin position="578"/>
        <end position="608"/>
    </location>
</feature>
<dbReference type="InterPro" id="IPR002885">
    <property type="entry name" value="PPR_rpt"/>
</dbReference>
<evidence type="ECO:0000313" key="9">
    <source>
        <dbReference type="EMBL" id="KAG9451769.1"/>
    </source>
</evidence>
<feature type="repeat" description="PPR" evidence="7">
    <location>
        <begin position="509"/>
        <end position="543"/>
    </location>
</feature>
<dbReference type="GO" id="GO:0003729">
    <property type="term" value="F:mRNA binding"/>
    <property type="evidence" value="ECO:0007669"/>
    <property type="project" value="UniProtKB-ARBA"/>
</dbReference>
<dbReference type="Pfam" id="PF20431">
    <property type="entry name" value="E_motif"/>
    <property type="match status" value="1"/>
</dbReference>
<comment type="caution">
    <text evidence="9">The sequence shown here is derived from an EMBL/GenBank/DDBJ whole genome shotgun (WGS) entry which is preliminary data.</text>
</comment>
<dbReference type="FunFam" id="1.25.40.10:FF:000073">
    <property type="entry name" value="Pentatricopeptide repeat-containing protein chloroplastic"/>
    <property type="match status" value="2"/>
</dbReference>
<dbReference type="NCBIfam" id="TIGR00756">
    <property type="entry name" value="PPR"/>
    <property type="match status" value="7"/>
</dbReference>
<sequence>MVTAGTKYLYSTSNGAREKLQIVPEKDIREGRNRGRERLHRIFRETQSNLILSRLLQSTRVRKLARASGAMARVLHHPHCLPSSANTHINKPPQITRLSQKSTSRRENCGLGTLKQAFDFVTDLLTNQNCTNSFRFSLDEAYGSILDLCAAQKAVFQGQQIHARVVTSGGALDRDFLTTKLVFMYGKCGYLPHARYLFDEMSHKTVFAWNALIGAYVSSGNPLGALELYREMQETGVRVDSCTFPLVLKCCGAVQDLHLGTEIHGFAIKSGFISVVFVVNSLVTMYAKCNCIDEAIQLFNGISEKDDVVSWNSIMSALLQHGRHIEVLQLFREMWMVGIFMNSYTVVSVLEACAALSLGKLGREIHAFLLKSGRKLHIFEANALVVMYARSGQMGEAVQVFNEMDEKDKVSWNSVLSGYVQNGLYAEALRFFCDSQQKGHKPDQVSVISIASASGRLGKVLNGMEAHAFALKHEFDSDLQVGNTLIDMYGKCSCVNYAERIFRKMPTKDFITWTTIIATQAQNNSYLEALQLFREVEMEGMKVDSMMIGSILIALSGLKCISHVKEIHGYVIRHGLLDLVLQNSLLDAYSESEKVEEACRLFEGMVTRDVVSWTSMISCLVHNGLASKALDLFRHMVQTGVESDSVTLVSVLSAVSNLSALRKGKEIHGFIIRHCFVMEGSICSSLVDMYSSCGSVDNSYKVFERIECKDMVLWTSMINACGMHGRGKEAINLFDRVEETGLAPDHITFLALLYACSHSGLMEEGKKYLAMMRSRYNLEPWPEHYATVVDLLGRSACVDEAYEFIRNMPIAPTTVIWCALLGACRVHSNHEIGEIAAQKLLELEPGNPGNYVLASNLFAAKQKWGDVEEIRLTMKKRGLKKNPACSWIEVGNKVHSFVVKDQSHPQSTEIYSKLNEMTKKLQNEGGYVADTKYVLHDISEEEKVKRLHGHSERLAISFGLINTNKNTPIRITKNLRVCGDCHQFAKLVSKLYEREIVVRDGNSLSKKSVPACTVTVTAIEPLDKHQGSPSKPGRTLGRL</sequence>
<accession>A0AAV7ET17</accession>
<feature type="repeat" description="PPR" evidence="7">
    <location>
        <begin position="408"/>
        <end position="442"/>
    </location>
</feature>
<dbReference type="PROSITE" id="PS51375">
    <property type="entry name" value="PPR"/>
    <property type="match status" value="7"/>
</dbReference>
<dbReference type="Proteomes" id="UP000825729">
    <property type="component" value="Unassembled WGS sequence"/>
</dbReference>
<feature type="repeat" description="PPR" evidence="7">
    <location>
        <begin position="205"/>
        <end position="239"/>
    </location>
</feature>
<dbReference type="AlphaFoldDB" id="A0AAV7ET17"/>
<evidence type="ECO:0000256" key="7">
    <source>
        <dbReference type="PROSITE-ProRule" id="PRU00708"/>
    </source>
</evidence>
<dbReference type="PANTHER" id="PTHR47926">
    <property type="entry name" value="PENTATRICOPEPTIDE REPEAT-CONTAINING PROTEIN"/>
    <property type="match status" value="1"/>
</dbReference>
<organism evidence="9 10">
    <name type="scientific">Aristolochia fimbriata</name>
    <name type="common">White veined hardy Dutchman's pipe vine</name>
    <dbReference type="NCBI Taxonomy" id="158543"/>
    <lineage>
        <taxon>Eukaryota</taxon>
        <taxon>Viridiplantae</taxon>
        <taxon>Streptophyta</taxon>
        <taxon>Embryophyta</taxon>
        <taxon>Tracheophyta</taxon>
        <taxon>Spermatophyta</taxon>
        <taxon>Magnoliopsida</taxon>
        <taxon>Magnoliidae</taxon>
        <taxon>Piperales</taxon>
        <taxon>Aristolochiaceae</taxon>
        <taxon>Aristolochia</taxon>
    </lineage>
</organism>
<evidence type="ECO:0000259" key="8">
    <source>
        <dbReference type="Pfam" id="PF14432"/>
    </source>
</evidence>
<dbReference type="FunFam" id="1.25.40.10:FF:000381">
    <property type="entry name" value="Pentatricopeptide repeat-containing protein"/>
    <property type="match status" value="1"/>
</dbReference>
<dbReference type="InterPro" id="IPR046848">
    <property type="entry name" value="E_motif"/>
</dbReference>
<evidence type="ECO:0000256" key="1">
    <source>
        <dbReference type="ARBA" id="ARBA00004229"/>
    </source>
</evidence>
<dbReference type="FunFam" id="1.25.40.10:FF:000690">
    <property type="entry name" value="Pentatricopeptide repeat-containing protein"/>
    <property type="match status" value="1"/>
</dbReference>
<keyword evidence="4" id="KW-0934">Plastid</keyword>
<comment type="similarity">
    <text evidence="2">Belongs to the PPR family. PCMP-H subfamily.</text>
</comment>
<dbReference type="InterPro" id="IPR011990">
    <property type="entry name" value="TPR-like_helical_dom_sf"/>
</dbReference>
<evidence type="ECO:0000313" key="10">
    <source>
        <dbReference type="Proteomes" id="UP000825729"/>
    </source>
</evidence>
<dbReference type="Pfam" id="PF14432">
    <property type="entry name" value="DYW_deaminase"/>
    <property type="match status" value="1"/>
</dbReference>
<dbReference type="FunFam" id="1.25.40.10:FF:000395">
    <property type="entry name" value="Pentatricopeptide repeat-containing protein chloroplastic"/>
    <property type="match status" value="1"/>
</dbReference>
<dbReference type="InterPro" id="IPR046849">
    <property type="entry name" value="E2_motif"/>
</dbReference>
<gene>
    <name evidence="9" type="ORF">H6P81_004673</name>
</gene>
<evidence type="ECO:0000256" key="4">
    <source>
        <dbReference type="ARBA" id="ARBA00022640"/>
    </source>
</evidence>
<keyword evidence="5" id="KW-0677">Repeat</keyword>
<evidence type="ECO:0000256" key="3">
    <source>
        <dbReference type="ARBA" id="ARBA00022528"/>
    </source>
</evidence>
<dbReference type="Gene3D" id="1.25.40.10">
    <property type="entry name" value="Tetratricopeptide repeat domain"/>
    <property type="match status" value="6"/>
</dbReference>
<keyword evidence="3" id="KW-0150">Chloroplast</keyword>
<dbReference type="GO" id="GO:0009451">
    <property type="term" value="P:RNA modification"/>
    <property type="evidence" value="ECO:0007669"/>
    <property type="project" value="InterPro"/>
</dbReference>
<reference evidence="9 10" key="1">
    <citation type="submission" date="2021-07" db="EMBL/GenBank/DDBJ databases">
        <title>The Aristolochia fimbriata genome: insights into angiosperm evolution, floral development and chemical biosynthesis.</title>
        <authorList>
            <person name="Jiao Y."/>
        </authorList>
    </citation>
    <scope>NUCLEOTIDE SEQUENCE [LARGE SCALE GENOMIC DNA]</scope>
    <source>
        <strain evidence="9">IBCAS-2021</strain>
        <tissue evidence="9">Leaf</tissue>
    </source>
</reference>
<dbReference type="GO" id="GO:0008270">
    <property type="term" value="F:zinc ion binding"/>
    <property type="evidence" value="ECO:0007669"/>
    <property type="project" value="InterPro"/>
</dbReference>
<feature type="repeat" description="PPR" evidence="7">
    <location>
        <begin position="710"/>
        <end position="744"/>
    </location>
</feature>
<feature type="domain" description="DYW" evidence="8">
    <location>
        <begin position="926"/>
        <end position="1004"/>
    </location>
</feature>
<feature type="repeat" description="PPR" evidence="7">
    <location>
        <begin position="609"/>
        <end position="643"/>
    </location>
</feature>
<dbReference type="FunFam" id="1.25.40.10:FF:000351">
    <property type="entry name" value="Pentatricopeptide repeat-containing protein"/>
    <property type="match status" value="1"/>
</dbReference>
<keyword evidence="6" id="KW-0809">Transit peptide</keyword>
<dbReference type="Pfam" id="PF13041">
    <property type="entry name" value="PPR_2"/>
    <property type="match status" value="4"/>
</dbReference>
<evidence type="ECO:0000256" key="6">
    <source>
        <dbReference type="ARBA" id="ARBA00022946"/>
    </source>
</evidence>
<dbReference type="PANTHER" id="PTHR47926:SF377">
    <property type="entry name" value="OS04G0469400 PROTEIN"/>
    <property type="match status" value="1"/>
</dbReference>
<dbReference type="Pfam" id="PF01535">
    <property type="entry name" value="PPR"/>
    <property type="match status" value="6"/>
</dbReference>
<name>A0AAV7ET17_ARIFI</name>
<evidence type="ECO:0000256" key="5">
    <source>
        <dbReference type="ARBA" id="ARBA00022737"/>
    </source>
</evidence>
<evidence type="ECO:0000256" key="2">
    <source>
        <dbReference type="ARBA" id="ARBA00006643"/>
    </source>
</evidence>
<dbReference type="Pfam" id="PF20430">
    <property type="entry name" value="Eplus_motif"/>
    <property type="match status" value="1"/>
</dbReference>
<dbReference type="EMBL" id="JAINDJ010000003">
    <property type="protein sequence ID" value="KAG9451769.1"/>
    <property type="molecule type" value="Genomic_DNA"/>
</dbReference>
<keyword evidence="10" id="KW-1185">Reference proteome</keyword>
<dbReference type="InterPro" id="IPR046960">
    <property type="entry name" value="PPR_At4g14850-like_plant"/>
</dbReference>
<dbReference type="InterPro" id="IPR032867">
    <property type="entry name" value="DYW_dom"/>
</dbReference>
<comment type="subcellular location">
    <subcellularLocation>
        <location evidence="1">Plastid</location>
        <location evidence="1">Chloroplast</location>
    </subcellularLocation>
</comment>
<dbReference type="GO" id="GO:0009507">
    <property type="term" value="C:chloroplast"/>
    <property type="evidence" value="ECO:0007669"/>
    <property type="project" value="UniProtKB-SubCell"/>
</dbReference>
<proteinExistence type="inferred from homology"/>
<feature type="repeat" description="PPR" evidence="7">
    <location>
        <begin position="307"/>
        <end position="341"/>
    </location>
</feature>
<protein>
    <recommendedName>
        <fullName evidence="8">DYW domain-containing protein</fullName>
    </recommendedName>
</protein>